<dbReference type="InterPro" id="IPR000868">
    <property type="entry name" value="Isochorismatase-like_dom"/>
</dbReference>
<dbReference type="Gene3D" id="3.40.50.850">
    <property type="entry name" value="Isochorismatase-like"/>
    <property type="match status" value="1"/>
</dbReference>
<organism evidence="2 3">
    <name type="scientific">Desulfosarcina alkanivorans</name>
    <dbReference type="NCBI Taxonomy" id="571177"/>
    <lineage>
        <taxon>Bacteria</taxon>
        <taxon>Pseudomonadati</taxon>
        <taxon>Thermodesulfobacteriota</taxon>
        <taxon>Desulfobacteria</taxon>
        <taxon>Desulfobacterales</taxon>
        <taxon>Desulfosarcinaceae</taxon>
        <taxon>Desulfosarcina</taxon>
    </lineage>
</organism>
<dbReference type="KEGG" id="dalk:DSCA_48750"/>
<keyword evidence="2" id="KW-0378">Hydrolase</keyword>
<dbReference type="AlphaFoldDB" id="A0A5K7YRJ8"/>
<dbReference type="Pfam" id="PF00857">
    <property type="entry name" value="Isochorismatase"/>
    <property type="match status" value="1"/>
</dbReference>
<dbReference type="InterPro" id="IPR036380">
    <property type="entry name" value="Isochorismatase-like_sf"/>
</dbReference>
<dbReference type="SUPFAM" id="SSF52499">
    <property type="entry name" value="Isochorismatase-like hydrolases"/>
    <property type="match status" value="1"/>
</dbReference>
<feature type="domain" description="Isochorismatase-like" evidence="1">
    <location>
        <begin position="7"/>
        <end position="156"/>
    </location>
</feature>
<proteinExistence type="predicted"/>
<dbReference type="PANTHER" id="PTHR14119">
    <property type="entry name" value="HYDROLASE"/>
    <property type="match status" value="1"/>
</dbReference>
<dbReference type="CDD" id="cd01012">
    <property type="entry name" value="YcaC_related"/>
    <property type="match status" value="1"/>
</dbReference>
<keyword evidence="3" id="KW-1185">Reference proteome</keyword>
<dbReference type="EMBL" id="AP021874">
    <property type="protein sequence ID" value="BBO70945.1"/>
    <property type="molecule type" value="Genomic_DNA"/>
</dbReference>
<evidence type="ECO:0000259" key="1">
    <source>
        <dbReference type="Pfam" id="PF00857"/>
    </source>
</evidence>
<accession>A0A5K7YRJ8</accession>
<protein>
    <submittedName>
        <fullName evidence="2">Hydrolase</fullName>
    </submittedName>
</protein>
<name>A0A5K7YRJ8_9BACT</name>
<dbReference type="OrthoDB" id="9796958at2"/>
<dbReference type="GO" id="GO:0016787">
    <property type="term" value="F:hydrolase activity"/>
    <property type="evidence" value="ECO:0007669"/>
    <property type="project" value="UniProtKB-KW"/>
</dbReference>
<dbReference type="PANTHER" id="PTHR14119:SF3">
    <property type="entry name" value="ISOCHORISMATASE DOMAIN-CONTAINING PROTEIN 2"/>
    <property type="match status" value="1"/>
</dbReference>
<reference evidence="2 3" key="1">
    <citation type="submission" date="2019-11" db="EMBL/GenBank/DDBJ databases">
        <title>Comparative genomics of hydrocarbon-degrading Desulfosarcina strains.</title>
        <authorList>
            <person name="Watanabe M."/>
            <person name="Kojima H."/>
            <person name="Fukui M."/>
        </authorList>
    </citation>
    <scope>NUCLEOTIDE SEQUENCE [LARGE SCALE GENOMIC DNA]</scope>
    <source>
        <strain evidence="2 3">PL12</strain>
    </source>
</reference>
<sequence>MLKKDATLLLIIDVQGKLAHLVHEKQLLFENLQKLIKGARVLGLPLLWVEQNPAGLGPTIPEVADLMAGAAPISKMSFSSCRNEQFVQALNTLDRRQVLVAGIETHICVYQTTAGLVKMGYSVQVVADAVSSRNPGNKAIGLQKMQAAGAGLTSVETALFELLEVAEGDAFKEILRIVR</sequence>
<evidence type="ECO:0000313" key="2">
    <source>
        <dbReference type="EMBL" id="BBO70945.1"/>
    </source>
</evidence>
<dbReference type="Proteomes" id="UP000427906">
    <property type="component" value="Chromosome"/>
</dbReference>
<gene>
    <name evidence="2" type="ORF">DSCA_48750</name>
</gene>
<evidence type="ECO:0000313" key="3">
    <source>
        <dbReference type="Proteomes" id="UP000427906"/>
    </source>
</evidence>
<dbReference type="InterPro" id="IPR050993">
    <property type="entry name" value="Isochorismatase_domain"/>
</dbReference>
<dbReference type="RefSeq" id="WP_155318845.1">
    <property type="nucleotide sequence ID" value="NZ_AP021874.1"/>
</dbReference>